<comment type="caution">
    <text evidence="1">The sequence shown here is derived from an EMBL/GenBank/DDBJ whole genome shotgun (WGS) entry which is preliminary data.</text>
</comment>
<protein>
    <submittedName>
        <fullName evidence="1">Uncharacterized protein</fullName>
    </submittedName>
</protein>
<reference evidence="1 2" key="1">
    <citation type="journal article" date="2020" name="Nat. Food">
        <title>A phased Vanilla planifolia genome enables genetic improvement of flavour and production.</title>
        <authorList>
            <person name="Hasing T."/>
            <person name="Tang H."/>
            <person name="Brym M."/>
            <person name="Khazi F."/>
            <person name="Huang T."/>
            <person name="Chambers A.H."/>
        </authorList>
    </citation>
    <scope>NUCLEOTIDE SEQUENCE [LARGE SCALE GENOMIC DNA]</scope>
    <source>
        <tissue evidence="1">Leaf</tissue>
    </source>
</reference>
<dbReference type="OrthoDB" id="1600564at2759"/>
<sequence>MFRRGLRDEIRAALVAVRTTNYVELLEHARTVELELSLLAVSKEEEKKRFDPLRSKFRFIGKSGSSSFSREETFPYSRSNRFRPYEPSISRPSWRSDGTSRCWKCER</sequence>
<dbReference type="EMBL" id="JADCNL010000005">
    <property type="protein sequence ID" value="KAG0480643.1"/>
    <property type="molecule type" value="Genomic_DNA"/>
</dbReference>
<gene>
    <name evidence="1" type="ORF">HPP92_011501</name>
</gene>
<name>A0A835QZ72_VANPL</name>
<evidence type="ECO:0000313" key="1">
    <source>
        <dbReference type="EMBL" id="KAG0480643.1"/>
    </source>
</evidence>
<dbReference type="AlphaFoldDB" id="A0A835QZ72"/>
<dbReference type="Proteomes" id="UP000636800">
    <property type="component" value="Chromosome 5"/>
</dbReference>
<proteinExistence type="predicted"/>
<accession>A0A835QZ72</accession>
<organism evidence="1 2">
    <name type="scientific">Vanilla planifolia</name>
    <name type="common">Vanilla</name>
    <dbReference type="NCBI Taxonomy" id="51239"/>
    <lineage>
        <taxon>Eukaryota</taxon>
        <taxon>Viridiplantae</taxon>
        <taxon>Streptophyta</taxon>
        <taxon>Embryophyta</taxon>
        <taxon>Tracheophyta</taxon>
        <taxon>Spermatophyta</taxon>
        <taxon>Magnoliopsida</taxon>
        <taxon>Liliopsida</taxon>
        <taxon>Asparagales</taxon>
        <taxon>Orchidaceae</taxon>
        <taxon>Vanilloideae</taxon>
        <taxon>Vanilleae</taxon>
        <taxon>Vanilla</taxon>
    </lineage>
</organism>
<evidence type="ECO:0000313" key="2">
    <source>
        <dbReference type="Proteomes" id="UP000636800"/>
    </source>
</evidence>
<keyword evidence="2" id="KW-1185">Reference proteome</keyword>